<dbReference type="Gene3D" id="1.10.3090.10">
    <property type="entry name" value="cca-adding enzyme, domain 2"/>
    <property type="match status" value="1"/>
</dbReference>
<dbReference type="InterPro" id="IPR006674">
    <property type="entry name" value="HD_domain"/>
</dbReference>
<evidence type="ECO:0000256" key="1">
    <source>
        <dbReference type="ARBA" id="ARBA00022741"/>
    </source>
</evidence>
<dbReference type="EMBL" id="NOJZ02000010">
    <property type="protein sequence ID" value="RDY23620.1"/>
    <property type="molecule type" value="Genomic_DNA"/>
</dbReference>
<dbReference type="Proteomes" id="UP000243494">
    <property type="component" value="Unassembled WGS sequence"/>
</dbReference>
<dbReference type="GO" id="GO:0000166">
    <property type="term" value="F:nucleotide binding"/>
    <property type="evidence" value="ECO:0007669"/>
    <property type="project" value="UniProtKB-KW"/>
</dbReference>
<comment type="caution">
    <text evidence="3">The sequence shown here is derived from an EMBL/GenBank/DDBJ whole genome shotgun (WGS) entry which is preliminary data.</text>
</comment>
<dbReference type="PANTHER" id="PTHR47545">
    <property type="entry name" value="MULTIFUNCTIONAL CCA PROTEIN"/>
    <property type="match status" value="1"/>
</dbReference>
<keyword evidence="4" id="KW-1185">Reference proteome</keyword>
<gene>
    <name evidence="3" type="ORF">CHF27_007555</name>
</gene>
<accession>A0A371IT14</accession>
<protein>
    <submittedName>
        <fullName evidence="3">HD domain-containing protein</fullName>
    </submittedName>
</protein>
<evidence type="ECO:0000313" key="3">
    <source>
        <dbReference type="EMBL" id="RDY23620.1"/>
    </source>
</evidence>
<dbReference type="OrthoDB" id="9805698at2"/>
<keyword evidence="1" id="KW-0547">Nucleotide-binding</keyword>
<dbReference type="InterPro" id="IPR006675">
    <property type="entry name" value="HDIG_dom"/>
</dbReference>
<dbReference type="InterPro" id="IPR003607">
    <property type="entry name" value="HD/PDEase_dom"/>
</dbReference>
<dbReference type="CDD" id="cd00077">
    <property type="entry name" value="HDc"/>
    <property type="match status" value="1"/>
</dbReference>
<dbReference type="InterPro" id="IPR050124">
    <property type="entry name" value="tRNA_CCA-adding_enzyme"/>
</dbReference>
<name>A0A371IT14_9FIRM</name>
<evidence type="ECO:0000313" key="4">
    <source>
        <dbReference type="Proteomes" id="UP000243494"/>
    </source>
</evidence>
<organism evidence="3 4">
    <name type="scientific">Romboutsia maritimum</name>
    <dbReference type="NCBI Taxonomy" id="2020948"/>
    <lineage>
        <taxon>Bacteria</taxon>
        <taxon>Bacillati</taxon>
        <taxon>Bacillota</taxon>
        <taxon>Clostridia</taxon>
        <taxon>Peptostreptococcales</taxon>
        <taxon>Peptostreptococcaceae</taxon>
        <taxon>Romboutsia</taxon>
    </lineage>
</organism>
<dbReference type="RefSeq" id="WP_095404533.1">
    <property type="nucleotide sequence ID" value="NZ_NOJZ02000010.1"/>
</dbReference>
<dbReference type="SUPFAM" id="SSF109604">
    <property type="entry name" value="HD-domain/PDEase-like"/>
    <property type="match status" value="1"/>
</dbReference>
<proteinExistence type="predicted"/>
<reference evidence="3 4" key="1">
    <citation type="journal article" date="2017" name="Genome Announc.">
        <title>Draft Genome Sequence of Romboutsia maritimum sp. nov. Strain CCRI-22766(T), Isolated from Coastal Estuarine Mud.</title>
        <authorList>
            <person name="Maheux A.F."/>
            <person name="Boudreau D.K."/>
            <person name="Berube E."/>
            <person name="Boissinot M."/>
            <person name="Raymond F."/>
            <person name="Brodeur S."/>
            <person name="Corbeil J."/>
            <person name="Brightwell G."/>
            <person name="Broda D."/>
            <person name="Omar R.F."/>
            <person name="Bergeron M.G."/>
        </authorList>
    </citation>
    <scope>NUCLEOTIDE SEQUENCE [LARGE SCALE GENOMIC DNA]</scope>
    <source>
        <strain evidence="3 4">CCRI-22766</strain>
    </source>
</reference>
<evidence type="ECO:0000259" key="2">
    <source>
        <dbReference type="Pfam" id="PF01966"/>
    </source>
</evidence>
<sequence length="232" mass="27222">MELQKKLIDSLCNENTHEEFKKLDEQNLLKKIIPETEDMKLVGECKYHVVNCEEHSLNALQELEYILKDETFFPNHIKDKIWDYLNTSIDKDITKLQLLKLGVFLHDIGKPSAKTIDETGRVHFKNHEKIGAQIAKNLGIRLGLSSESIDVLYKYVRHHMALLVFYKTNDLTKEKLYNTFYTLKDEIIGVMLLGYADIVATRKLLNPNENSGTIKTYMEYIITNYEYRFKRK</sequence>
<dbReference type="Pfam" id="PF01966">
    <property type="entry name" value="HD"/>
    <property type="match status" value="1"/>
</dbReference>
<dbReference type="AlphaFoldDB" id="A0A371IT14"/>
<dbReference type="PANTHER" id="PTHR47545:SF2">
    <property type="entry name" value="CC-ADDING TRNA NUCLEOTIDYLTRANSFERASE"/>
    <property type="match status" value="1"/>
</dbReference>
<feature type="domain" description="HD" evidence="2">
    <location>
        <begin position="55"/>
        <end position="161"/>
    </location>
</feature>
<dbReference type="NCBIfam" id="TIGR00277">
    <property type="entry name" value="HDIG"/>
    <property type="match status" value="1"/>
</dbReference>